<dbReference type="OrthoDB" id="2864608at2"/>
<evidence type="ECO:0000313" key="2">
    <source>
        <dbReference type="Proteomes" id="UP000309673"/>
    </source>
</evidence>
<reference evidence="1 2" key="1">
    <citation type="submission" date="2019-04" db="EMBL/GenBank/DDBJ databases">
        <title>Cohnella sp. nov., isolated from soil.</title>
        <authorList>
            <person name="Kim W."/>
        </authorList>
    </citation>
    <scope>NUCLEOTIDE SEQUENCE [LARGE SCALE GENOMIC DNA]</scope>
    <source>
        <strain evidence="1 2">CAU 1483</strain>
    </source>
</reference>
<gene>
    <name evidence="1" type="ORF">E5161_11570</name>
</gene>
<sequence>MSRTTVSVNELALQLAIPAGTLRRYLRQHAHLLDVTKVHKSYVVAEESVGILKQIREEYARGLSSEEVEARLLGTEAQMVAAAAEPMPAPQESAGVLEALANLEQLVLQRFEQQDQLLKALAEIAPALQHQLYPENLRAERVDLRMKEWRIERKLQAEALEKWAELPKDERMVRTSLFSSEENTEKRDRFVRDYVDKHFDDEMRRAYGL</sequence>
<organism evidence="1 2">
    <name type="scientific">Cohnella pontilimi</name>
    <dbReference type="NCBI Taxonomy" id="2564100"/>
    <lineage>
        <taxon>Bacteria</taxon>
        <taxon>Bacillati</taxon>
        <taxon>Bacillota</taxon>
        <taxon>Bacilli</taxon>
        <taxon>Bacillales</taxon>
        <taxon>Paenibacillaceae</taxon>
        <taxon>Cohnella</taxon>
    </lineage>
</organism>
<keyword evidence="2" id="KW-1185">Reference proteome</keyword>
<proteinExistence type="predicted"/>
<comment type="caution">
    <text evidence="1">The sequence shown here is derived from an EMBL/GenBank/DDBJ whole genome shotgun (WGS) entry which is preliminary data.</text>
</comment>
<accession>A0A4U0FC98</accession>
<dbReference type="EMBL" id="SUPK01000005">
    <property type="protein sequence ID" value="TJY41834.1"/>
    <property type="molecule type" value="Genomic_DNA"/>
</dbReference>
<evidence type="ECO:0000313" key="1">
    <source>
        <dbReference type="EMBL" id="TJY41834.1"/>
    </source>
</evidence>
<dbReference type="Proteomes" id="UP000309673">
    <property type="component" value="Unassembled WGS sequence"/>
</dbReference>
<name>A0A4U0FC98_9BACL</name>
<dbReference type="RefSeq" id="WP_136777969.1">
    <property type="nucleotide sequence ID" value="NZ_SUPK01000005.1"/>
</dbReference>
<dbReference type="AlphaFoldDB" id="A0A4U0FC98"/>
<protein>
    <submittedName>
        <fullName evidence="1">Uncharacterized protein</fullName>
    </submittedName>
</protein>